<dbReference type="Gene3D" id="1.10.10.10">
    <property type="entry name" value="Winged helix-like DNA-binding domain superfamily/Winged helix DNA-binding domain"/>
    <property type="match status" value="1"/>
</dbReference>
<keyword evidence="4" id="KW-0812">Transmembrane</keyword>
<keyword evidence="7" id="KW-1185">Reference proteome</keyword>
<dbReference type="EMBL" id="JBHSUS010000001">
    <property type="protein sequence ID" value="MFC6440803.1"/>
    <property type="molecule type" value="Genomic_DNA"/>
</dbReference>
<keyword evidence="4" id="KW-1133">Transmembrane helix</keyword>
<evidence type="ECO:0000259" key="5">
    <source>
        <dbReference type="PROSITE" id="PS51755"/>
    </source>
</evidence>
<dbReference type="SMART" id="SM00862">
    <property type="entry name" value="Trans_reg_C"/>
    <property type="match status" value="1"/>
</dbReference>
<feature type="transmembrane region" description="Helical" evidence="4">
    <location>
        <begin position="186"/>
        <end position="204"/>
    </location>
</feature>
<dbReference type="PROSITE" id="PS50005">
    <property type="entry name" value="TPR"/>
    <property type="match status" value="3"/>
</dbReference>
<reference evidence="7" key="1">
    <citation type="journal article" date="2019" name="Int. J. Syst. Evol. Microbiol.">
        <title>The Global Catalogue of Microorganisms (GCM) 10K type strain sequencing project: providing services to taxonomists for standard genome sequencing and annotation.</title>
        <authorList>
            <consortium name="The Broad Institute Genomics Platform"/>
            <consortium name="The Broad Institute Genome Sequencing Center for Infectious Disease"/>
            <person name="Wu L."/>
            <person name="Ma J."/>
        </authorList>
    </citation>
    <scope>NUCLEOTIDE SEQUENCE [LARGE SCALE GENOMIC DNA]</scope>
    <source>
        <strain evidence="7">CGMCC 1.16031</strain>
    </source>
</reference>
<name>A0ABW1XL53_9ALTE</name>
<dbReference type="Pfam" id="PF14559">
    <property type="entry name" value="TPR_19"/>
    <property type="match status" value="1"/>
</dbReference>
<dbReference type="SMART" id="SM00028">
    <property type="entry name" value="TPR"/>
    <property type="match status" value="5"/>
</dbReference>
<feature type="transmembrane region" description="Helical" evidence="4">
    <location>
        <begin position="152"/>
        <end position="174"/>
    </location>
</feature>
<feature type="repeat" description="TPR" evidence="2">
    <location>
        <begin position="596"/>
        <end position="629"/>
    </location>
</feature>
<keyword evidence="1 3" id="KW-0238">DNA-binding</keyword>
<proteinExistence type="predicted"/>
<dbReference type="InterPro" id="IPR036388">
    <property type="entry name" value="WH-like_DNA-bd_sf"/>
</dbReference>
<evidence type="ECO:0000256" key="1">
    <source>
        <dbReference type="ARBA" id="ARBA00023125"/>
    </source>
</evidence>
<evidence type="ECO:0000256" key="4">
    <source>
        <dbReference type="SAM" id="Phobius"/>
    </source>
</evidence>
<evidence type="ECO:0000256" key="2">
    <source>
        <dbReference type="PROSITE-ProRule" id="PRU00339"/>
    </source>
</evidence>
<dbReference type="SUPFAM" id="SSF48452">
    <property type="entry name" value="TPR-like"/>
    <property type="match status" value="2"/>
</dbReference>
<organism evidence="6 7">
    <name type="scientific">Pseudobowmanella zhangzhouensis</name>
    <dbReference type="NCBI Taxonomy" id="1537679"/>
    <lineage>
        <taxon>Bacteria</taxon>
        <taxon>Pseudomonadati</taxon>
        <taxon>Pseudomonadota</taxon>
        <taxon>Gammaproteobacteria</taxon>
        <taxon>Alteromonadales</taxon>
        <taxon>Alteromonadaceae</taxon>
    </lineage>
</organism>
<feature type="DNA-binding region" description="OmpR/PhoB-type" evidence="3">
    <location>
        <begin position="23"/>
        <end position="121"/>
    </location>
</feature>
<accession>A0ABW1XL53</accession>
<dbReference type="Pfam" id="PF00486">
    <property type="entry name" value="Trans_reg_C"/>
    <property type="match status" value="1"/>
</dbReference>
<feature type="transmembrane region" description="Helical" evidence="4">
    <location>
        <begin position="234"/>
        <end position="252"/>
    </location>
</feature>
<dbReference type="Proteomes" id="UP001596364">
    <property type="component" value="Unassembled WGS sequence"/>
</dbReference>
<gene>
    <name evidence="6" type="ORF">ACFP85_11675</name>
</gene>
<sequence length="799" mass="89956">MSTEGTRQNRRAADRIQVSPELHKGFALDDIEVFPHDHVVLRDGQQYHLSNKSMEVLLLFASHPGEILSREHICGFIWGDRDGHSAALTHAIGEIRQALKDDKDLPRFIQTLPRRGYRLIMPVSVLGQRQEHHAGSNAQLKKTLGQWRRKRLFKAGVTYIVGSWLLMQVANVTLPIFNAEGWHDKILLLVLIALFPFVLLYAWWAELRFKSQFLQKANNVSARNELVQRARADLTYIALLGLLCLSVSYLIYDQALQPRNAIQRDFASQDVIPNTVLVLPFKTMGDVSQSDLAGMLNGELISFLSQFQGINLVSERSVLALPANADLQLIQQRTKAEYVLEGIINGVENMLIVHSTLTNTVTGFTEWSGEVSVAAGNPLLMFEKLSRQISAALTFLASGNQQDDSQFKPTEDFQAFDLYLQGKQLLRDAHNLAQLEQAERLFASALQRDNRFLLALSGLCRTQVEEYRISQSLKTFEMAMQNCQQIGLDERRRAESEIALGALFRQKGEYATAIEHLEIALAADEDNSEALSLLAEAYALNQQSGKAEQFFHQAITTDPGFWRNYQQYGNFLFEQGKYKDAAVQFELQTTLQPDSEMAFNNLGAAYFMANDMPHARQAWQQALAIQPSAPTYSNLASVAFYEHDFVTAAALYRHAIELRPENVSLVANWADSLKFVNGQQENARLAYQEALQLARNSLVVNPNDNYMHVASARYLAELDQCDSAREITLPRMAKFPADPYIFYELALIASHCGQANEVQAMLQKAISLGYPAETLRQDPQFSAFTSNIEQLILPTQVTK</sequence>
<comment type="caution">
    <text evidence="6">The sequence shown here is derived from an EMBL/GenBank/DDBJ whole genome shotgun (WGS) entry which is preliminary data.</text>
</comment>
<dbReference type="InterPro" id="IPR019734">
    <property type="entry name" value="TPR_rpt"/>
</dbReference>
<feature type="repeat" description="TPR" evidence="2">
    <location>
        <begin position="528"/>
        <end position="561"/>
    </location>
</feature>
<dbReference type="InterPro" id="IPR016032">
    <property type="entry name" value="Sig_transdc_resp-reg_C-effctor"/>
</dbReference>
<evidence type="ECO:0000256" key="3">
    <source>
        <dbReference type="PROSITE-ProRule" id="PRU01091"/>
    </source>
</evidence>
<keyword evidence="4" id="KW-0472">Membrane</keyword>
<evidence type="ECO:0000313" key="7">
    <source>
        <dbReference type="Proteomes" id="UP001596364"/>
    </source>
</evidence>
<dbReference type="CDD" id="cd00383">
    <property type="entry name" value="trans_reg_C"/>
    <property type="match status" value="1"/>
</dbReference>
<dbReference type="PANTHER" id="PTHR12558:SF13">
    <property type="entry name" value="CELL DIVISION CYCLE PROTEIN 27 HOMOLOG"/>
    <property type="match status" value="1"/>
</dbReference>
<feature type="domain" description="OmpR/PhoB-type" evidence="5">
    <location>
        <begin position="23"/>
        <end position="121"/>
    </location>
</feature>
<feature type="repeat" description="TPR" evidence="2">
    <location>
        <begin position="494"/>
        <end position="527"/>
    </location>
</feature>
<dbReference type="RefSeq" id="WP_131259717.1">
    <property type="nucleotide sequence ID" value="NZ_JBHSUS010000001.1"/>
</dbReference>
<protein>
    <submittedName>
        <fullName evidence="6">Tetratricopeptide repeat protein</fullName>
    </submittedName>
</protein>
<dbReference type="PROSITE" id="PS51755">
    <property type="entry name" value="OMPR_PHOB"/>
    <property type="match status" value="1"/>
</dbReference>
<dbReference type="SUPFAM" id="SSF46894">
    <property type="entry name" value="C-terminal effector domain of the bipartite response regulators"/>
    <property type="match status" value="1"/>
</dbReference>
<dbReference type="Pfam" id="PF13432">
    <property type="entry name" value="TPR_16"/>
    <property type="match status" value="1"/>
</dbReference>
<dbReference type="Gene3D" id="1.25.40.10">
    <property type="entry name" value="Tetratricopeptide repeat domain"/>
    <property type="match status" value="1"/>
</dbReference>
<keyword evidence="2" id="KW-0802">TPR repeat</keyword>
<evidence type="ECO:0000313" key="6">
    <source>
        <dbReference type="EMBL" id="MFC6440803.1"/>
    </source>
</evidence>
<dbReference type="InterPro" id="IPR001867">
    <property type="entry name" value="OmpR/PhoB-type_DNA-bd"/>
</dbReference>
<dbReference type="InterPro" id="IPR011990">
    <property type="entry name" value="TPR-like_helical_dom_sf"/>
</dbReference>
<dbReference type="PANTHER" id="PTHR12558">
    <property type="entry name" value="CELL DIVISION CYCLE 16,23,27"/>
    <property type="match status" value="1"/>
</dbReference>